<evidence type="ECO:0000313" key="2">
    <source>
        <dbReference type="Proteomes" id="UP001303001"/>
    </source>
</evidence>
<evidence type="ECO:0000313" key="1">
    <source>
        <dbReference type="EMBL" id="WNM39099.1"/>
    </source>
</evidence>
<organism evidence="1 2">
    <name type="scientific">Micromonospora halotolerans</name>
    <dbReference type="NCBI Taxonomy" id="709879"/>
    <lineage>
        <taxon>Bacteria</taxon>
        <taxon>Bacillati</taxon>
        <taxon>Actinomycetota</taxon>
        <taxon>Actinomycetes</taxon>
        <taxon>Micromonosporales</taxon>
        <taxon>Micromonosporaceae</taxon>
        <taxon>Micromonospora</taxon>
    </lineage>
</organism>
<protein>
    <submittedName>
        <fullName evidence="1">Uncharacterized protein</fullName>
    </submittedName>
</protein>
<accession>A0ABY9ZUX5</accession>
<gene>
    <name evidence="1" type="ORF">RMN56_28880</name>
</gene>
<reference evidence="1 2" key="1">
    <citation type="submission" date="2023-09" db="EMBL/GenBank/DDBJ databases">
        <title>Micromonospora halotolerans DSM 45598 genome sequence.</title>
        <authorList>
            <person name="Mo P."/>
        </authorList>
    </citation>
    <scope>NUCLEOTIDE SEQUENCE [LARGE SCALE GENOMIC DNA]</scope>
    <source>
        <strain evidence="1 2">DSM 45598</strain>
    </source>
</reference>
<dbReference type="RefSeq" id="WP_313720979.1">
    <property type="nucleotide sequence ID" value="NZ_CP134876.1"/>
</dbReference>
<sequence length="86" mass="9654">MSNSLWRLVYADGSQIEASSAGYNQFPEAGYNQFPEPQYPSGEKNVAWGRCIRGWITYPAPGNKRPVDVEYAPERPAVVSRWTVTS</sequence>
<dbReference type="Proteomes" id="UP001303001">
    <property type="component" value="Chromosome"/>
</dbReference>
<dbReference type="EMBL" id="CP134876">
    <property type="protein sequence ID" value="WNM39099.1"/>
    <property type="molecule type" value="Genomic_DNA"/>
</dbReference>
<keyword evidence="2" id="KW-1185">Reference proteome</keyword>
<proteinExistence type="predicted"/>
<name>A0ABY9ZUX5_9ACTN</name>